<dbReference type="SUPFAM" id="SSF52833">
    <property type="entry name" value="Thioredoxin-like"/>
    <property type="match status" value="1"/>
</dbReference>
<gene>
    <name evidence="2" type="ORF">Ga0061064_1421</name>
</gene>
<dbReference type="Gene3D" id="3.40.30.10">
    <property type="entry name" value="Glutaredoxin"/>
    <property type="match status" value="1"/>
</dbReference>
<dbReference type="InterPro" id="IPR036249">
    <property type="entry name" value="Thioredoxin-like_sf"/>
</dbReference>
<dbReference type="PANTHER" id="PTHR42852">
    <property type="entry name" value="THIOL:DISULFIDE INTERCHANGE PROTEIN DSBE"/>
    <property type="match status" value="1"/>
</dbReference>
<dbReference type="OrthoDB" id="9796554at2"/>
<organism evidence="2 3">
    <name type="scientific">Pseudidiomarina woesei</name>
    <dbReference type="NCBI Taxonomy" id="1381080"/>
    <lineage>
        <taxon>Bacteria</taxon>
        <taxon>Pseudomonadati</taxon>
        <taxon>Pseudomonadota</taxon>
        <taxon>Gammaproteobacteria</taxon>
        <taxon>Alteromonadales</taxon>
        <taxon>Idiomarinaceae</taxon>
        <taxon>Pseudidiomarina</taxon>
    </lineage>
</organism>
<keyword evidence="3" id="KW-1185">Reference proteome</keyword>
<reference evidence="3" key="1">
    <citation type="submission" date="2015-08" db="EMBL/GenBank/DDBJ databases">
        <authorList>
            <person name="Varghese N."/>
        </authorList>
    </citation>
    <scope>NUCLEOTIDE SEQUENCE [LARGE SCALE GENOMIC DNA]</scope>
    <source>
        <strain evidence="3">DSM 27808</strain>
    </source>
</reference>
<dbReference type="EMBL" id="CYHB01000003">
    <property type="protein sequence ID" value="CUA86134.1"/>
    <property type="molecule type" value="Genomic_DNA"/>
</dbReference>
<evidence type="ECO:0000259" key="1">
    <source>
        <dbReference type="PROSITE" id="PS51352"/>
    </source>
</evidence>
<accession>A0A0K6H584</accession>
<dbReference type="InterPro" id="IPR013740">
    <property type="entry name" value="Redoxin"/>
</dbReference>
<dbReference type="AlphaFoldDB" id="A0A0K6H584"/>
<dbReference type="PANTHER" id="PTHR42852:SF17">
    <property type="entry name" value="THIOREDOXIN-LIKE PROTEIN HI_1115"/>
    <property type="match status" value="1"/>
</dbReference>
<dbReference type="InterPro" id="IPR050553">
    <property type="entry name" value="Thioredoxin_ResA/DsbE_sf"/>
</dbReference>
<dbReference type="PROSITE" id="PS51352">
    <property type="entry name" value="THIOREDOXIN_2"/>
    <property type="match status" value="1"/>
</dbReference>
<name>A0A0K6H584_9GAMM</name>
<dbReference type="GO" id="GO:0016491">
    <property type="term" value="F:oxidoreductase activity"/>
    <property type="evidence" value="ECO:0007669"/>
    <property type="project" value="InterPro"/>
</dbReference>
<dbReference type="InterPro" id="IPR013766">
    <property type="entry name" value="Thioredoxin_domain"/>
</dbReference>
<sequence>MKRIKQILLYLVLFLAISFAVDAWRGRHLPSGPIAPLTVTTLSESKVDVFQRSHEQPLVIYFWGTWCPVCELVSPSIDWLAEDSSVISIAIRSGDDAKLMQYLSANDYQFETVNDSTGMLAQRWQITATPTVAIVANGEIVSYTTGASTPVGLWLRLQWAQLMH</sequence>
<feature type="domain" description="Thioredoxin" evidence="1">
    <location>
        <begin position="28"/>
        <end position="163"/>
    </location>
</feature>
<protein>
    <submittedName>
        <fullName evidence="2">Redoxin</fullName>
    </submittedName>
</protein>
<dbReference type="RefSeq" id="WP_055439078.1">
    <property type="nucleotide sequence ID" value="NZ_CYHB01000003.1"/>
</dbReference>
<dbReference type="Proteomes" id="UP000182598">
    <property type="component" value="Unassembled WGS sequence"/>
</dbReference>
<evidence type="ECO:0000313" key="2">
    <source>
        <dbReference type="EMBL" id="CUA86134.1"/>
    </source>
</evidence>
<proteinExistence type="predicted"/>
<dbReference type="Pfam" id="PF08534">
    <property type="entry name" value="Redoxin"/>
    <property type="match status" value="1"/>
</dbReference>
<evidence type="ECO:0000313" key="3">
    <source>
        <dbReference type="Proteomes" id="UP000182598"/>
    </source>
</evidence>
<dbReference type="CDD" id="cd03011">
    <property type="entry name" value="TlpA_like_ScsD_MtbDsbE"/>
    <property type="match status" value="1"/>
</dbReference>